<dbReference type="RefSeq" id="WP_150711457.1">
    <property type="nucleotide sequence ID" value="NZ_CABVHK010000008.1"/>
</dbReference>
<evidence type="ECO:0000256" key="3">
    <source>
        <dbReference type="ARBA" id="ARBA00023125"/>
    </source>
</evidence>
<evidence type="ECO:0000313" key="5">
    <source>
        <dbReference type="EMBL" id="VVM89055.1"/>
    </source>
</evidence>
<feature type="domain" description="Type I restriction modification DNA specificity" evidence="4">
    <location>
        <begin position="210"/>
        <end position="364"/>
    </location>
</feature>
<dbReference type="InterPro" id="IPR052021">
    <property type="entry name" value="Type-I_RS_S_subunit"/>
</dbReference>
<dbReference type="EMBL" id="CABVHK010000008">
    <property type="protein sequence ID" value="VVM89055.1"/>
    <property type="molecule type" value="Genomic_DNA"/>
</dbReference>
<sequence>MTGFIRLPIAELVIDEKCTNAISVDDEVWNLNLDQIERDSGKVLEKRRVCVGDLGPSTYPFTAGTVLYSKLRPYLNKVVLADEHGYATTELVSLRCNSDKVYAPYLAHYLRAPEFLNFANRVVAGAKMPRMVMSEFWRFAVPVPPLPEQRRIAALLDKANALRAKRFESLVQLDLLTHSIFVEMFGDPSAEDGKFQLRPLLTLVEDGFQNGAYFPKEKYSDDGVEMVHMSDAFGGIIERGGLKRVDCDQKVVDKYSLTPDDLIIARRSLTYEGAAKPCMVPEADEALIFESSFIRVRPIKSLVSPLYLFHYLNNKRVRERFVRPYVTQSTISGINQSNLAKIPVAVPPVDLQVEFSAVMGQLEKIRERIVKASKHDDFLFSSLQHRAFCGEF</sequence>
<organism evidence="5 6">
    <name type="scientific">Pseudomonas fluorescens</name>
    <dbReference type="NCBI Taxonomy" id="294"/>
    <lineage>
        <taxon>Bacteria</taxon>
        <taxon>Pseudomonadati</taxon>
        <taxon>Pseudomonadota</taxon>
        <taxon>Gammaproteobacteria</taxon>
        <taxon>Pseudomonadales</taxon>
        <taxon>Pseudomonadaceae</taxon>
        <taxon>Pseudomonas</taxon>
    </lineage>
</organism>
<gene>
    <name evidence="5" type="ORF">PS662_02729</name>
</gene>
<dbReference type="AlphaFoldDB" id="A0A5E6THV7"/>
<reference evidence="5 6" key="1">
    <citation type="submission" date="2019-09" db="EMBL/GenBank/DDBJ databases">
        <authorList>
            <person name="Chandra G."/>
            <person name="Truman W A."/>
        </authorList>
    </citation>
    <scope>NUCLEOTIDE SEQUENCE [LARGE SCALE GENOMIC DNA]</scope>
    <source>
        <strain evidence="5">PS662</strain>
    </source>
</reference>
<comment type="similarity">
    <text evidence="1">Belongs to the type-I restriction system S methylase family.</text>
</comment>
<dbReference type="PANTHER" id="PTHR30408:SF12">
    <property type="entry name" value="TYPE I RESTRICTION ENZYME MJAVIII SPECIFICITY SUBUNIT"/>
    <property type="match status" value="1"/>
</dbReference>
<dbReference type="Gene3D" id="3.90.220.20">
    <property type="entry name" value="DNA methylase specificity domains"/>
    <property type="match status" value="2"/>
</dbReference>
<dbReference type="InterPro" id="IPR044946">
    <property type="entry name" value="Restrct_endonuc_typeI_TRD_sf"/>
</dbReference>
<dbReference type="Proteomes" id="UP000326953">
    <property type="component" value="Unassembled WGS sequence"/>
</dbReference>
<evidence type="ECO:0000259" key="4">
    <source>
        <dbReference type="Pfam" id="PF01420"/>
    </source>
</evidence>
<dbReference type="PANTHER" id="PTHR30408">
    <property type="entry name" value="TYPE-1 RESTRICTION ENZYME ECOKI SPECIFICITY PROTEIN"/>
    <property type="match status" value="1"/>
</dbReference>
<dbReference type="Pfam" id="PF01420">
    <property type="entry name" value="Methylase_S"/>
    <property type="match status" value="2"/>
</dbReference>
<dbReference type="OrthoDB" id="398435at2"/>
<dbReference type="GO" id="GO:0003677">
    <property type="term" value="F:DNA binding"/>
    <property type="evidence" value="ECO:0007669"/>
    <property type="project" value="UniProtKB-KW"/>
</dbReference>
<evidence type="ECO:0000256" key="1">
    <source>
        <dbReference type="ARBA" id="ARBA00010923"/>
    </source>
</evidence>
<evidence type="ECO:0000256" key="2">
    <source>
        <dbReference type="ARBA" id="ARBA00022747"/>
    </source>
</evidence>
<proteinExistence type="inferred from homology"/>
<name>A0A5E6THV7_PSEFL</name>
<evidence type="ECO:0000313" key="6">
    <source>
        <dbReference type="Proteomes" id="UP000326953"/>
    </source>
</evidence>
<feature type="domain" description="Type I restriction modification DNA specificity" evidence="4">
    <location>
        <begin position="59"/>
        <end position="159"/>
    </location>
</feature>
<dbReference type="GO" id="GO:0009307">
    <property type="term" value="P:DNA restriction-modification system"/>
    <property type="evidence" value="ECO:0007669"/>
    <property type="project" value="UniProtKB-KW"/>
</dbReference>
<dbReference type="SUPFAM" id="SSF116734">
    <property type="entry name" value="DNA methylase specificity domain"/>
    <property type="match status" value="2"/>
</dbReference>
<dbReference type="CDD" id="cd17517">
    <property type="entry name" value="RMtype1_S_EcoKI_StySPI-TRD2-CR2_like"/>
    <property type="match status" value="1"/>
</dbReference>
<keyword evidence="3" id="KW-0238">DNA-binding</keyword>
<dbReference type="InterPro" id="IPR000055">
    <property type="entry name" value="Restrct_endonuc_typeI_TRD"/>
</dbReference>
<protein>
    <recommendedName>
        <fullName evidence="4">Type I restriction modification DNA specificity domain-containing protein</fullName>
    </recommendedName>
</protein>
<keyword evidence="2" id="KW-0680">Restriction system</keyword>
<accession>A0A5E6THV7</accession>